<comment type="caution">
    <text evidence="3">The sequence shown here is derived from an EMBL/GenBank/DDBJ whole genome shotgun (WGS) entry which is preliminary data.</text>
</comment>
<protein>
    <recommendedName>
        <fullName evidence="5">U3 small nucleolar RNA-associated protein 10 N-terminal domain-containing protein</fullName>
    </recommendedName>
</protein>
<feature type="domain" description="At3g06530-like ARM-repeats" evidence="2">
    <location>
        <begin position="629"/>
        <end position="824"/>
    </location>
</feature>
<dbReference type="InterPro" id="IPR056384">
    <property type="entry name" value="ARM_At3g06530"/>
</dbReference>
<dbReference type="GO" id="GO:0034455">
    <property type="term" value="C:t-UTP complex"/>
    <property type="evidence" value="ECO:0007669"/>
    <property type="project" value="TreeGrafter"/>
</dbReference>
<dbReference type="InterPro" id="IPR022125">
    <property type="entry name" value="U3snoRNP10_N"/>
</dbReference>
<dbReference type="SUPFAM" id="SSF48371">
    <property type="entry name" value="ARM repeat"/>
    <property type="match status" value="1"/>
</dbReference>
<dbReference type="Pfam" id="PF12397">
    <property type="entry name" value="U3snoRNP10"/>
    <property type="match status" value="1"/>
</dbReference>
<dbReference type="GO" id="GO:0030515">
    <property type="term" value="F:snoRNA binding"/>
    <property type="evidence" value="ECO:0007669"/>
    <property type="project" value="TreeGrafter"/>
</dbReference>
<evidence type="ECO:0000259" key="2">
    <source>
        <dbReference type="Pfam" id="PF24477"/>
    </source>
</evidence>
<sequence length="1162" mass="130406">MTSSSIALQLQAIKSIVKGATEPLTRPYTRPSILFDPKEAADIDIETIHNIAYSGVEVLENVDERFRHHKNELFGHRSREFDRELISREENNRVNASINSYLRLLSGHLHLPSASKTLEYLIRRYKIHVYNIEELILCALPYHDTHAFVRIVQLIDLGNSRWRFLGGVKATGALLPRKVIVQQCMRDMGVLEVLCNYATPTKKYQPSMPVITFCTAVVVEVFGSLSTVGSDAVKRILPFVVSGLQSGTKGISDYKAGALMIAGLLANRVALSPKLVKSFVRSIAELARADAKESSDLQCSQMSIIALINIVQLQSVETLPKKAVDILKEIRDLSGILSGLIRKFNIDGFLTVLLVSLVDYSNSDSLCKLAVISIVESVPVGGLVHHIVPRLLFSCLRLSQNSNASESSESGNWAKQILGVIHEKYPHELRSSFHKFVEDKKVQSKGESWVFDTLCRMLDGNIHATSEISDSRIWFALEHSKAEIRRAALNSFDTSTILNSRVVNPQRLVSIQDVVLRRLCDDDLSVVQAALSLDRLSDLISSPLLFEAFKNVLLRCTRVLLSDASNDFSLASDIAISCLRHAVSFVQNWNDFVEELATMVFPLLLVLPKTKRLNLKAQELSQEIKWPFYKNLVSVHGAEKKPTQAWLSSVNMTVVSSLADVFMANAQEYIHWLTNCCSSSEISRTLLFLILLHSLMEKNVCWLPAMYDACFAFLKKEWEALKNGGELLSGGEFNISILEGGCLQLLDQLHVTNLKELNAKVLVCILWRLLKAYIIAMPGNASLDDNDEWIRNLRDLFVLFSECHLKHVFKEHLHYLLLNCRLSPILFLLKFITKEGVSSAVQVQSLNSLTLLSSSSDENFALHLLAEFPSILVPLSSEIQDVRTAALNYVEGLLTLCSRVKGAGRKNGNIEPWSPFIDELLSMVVQQKKLILSDREFLPSLLTSILSASYQSLLLSNNARQRFEKSTRENILRFILLTAVKLPSYAQLKILSLVKEVGDAILRIKDMSSLLSELLQRRRAFSYGSERPCPKLSKIDVDILCLLIEICCMPTSSDILDVERYILLALRIEDMKSDDPAILWPCLTVLRKLNDRLYGSLRAGTQEKLLQELVLLHCNDNLDIQNAATDALLRINISCSSFSALIDYALGFEVPQMTLPIERRNL</sequence>
<dbReference type="GO" id="GO:0030686">
    <property type="term" value="C:90S preribosome"/>
    <property type="evidence" value="ECO:0007669"/>
    <property type="project" value="TreeGrafter"/>
</dbReference>
<organism evidence="3 4">
    <name type="scientific">Nepenthes gracilis</name>
    <name type="common">Slender pitcher plant</name>
    <dbReference type="NCBI Taxonomy" id="150966"/>
    <lineage>
        <taxon>Eukaryota</taxon>
        <taxon>Viridiplantae</taxon>
        <taxon>Streptophyta</taxon>
        <taxon>Embryophyta</taxon>
        <taxon>Tracheophyta</taxon>
        <taxon>Spermatophyta</taxon>
        <taxon>Magnoliopsida</taxon>
        <taxon>eudicotyledons</taxon>
        <taxon>Gunneridae</taxon>
        <taxon>Pentapetalae</taxon>
        <taxon>Caryophyllales</taxon>
        <taxon>Nepenthaceae</taxon>
        <taxon>Nepenthes</taxon>
    </lineage>
</organism>
<dbReference type="AlphaFoldDB" id="A0AAD3SHI6"/>
<name>A0AAD3SHI6_NEPGR</name>
<dbReference type="GO" id="GO:0045943">
    <property type="term" value="P:positive regulation of transcription by RNA polymerase I"/>
    <property type="evidence" value="ECO:0007669"/>
    <property type="project" value="TreeGrafter"/>
</dbReference>
<dbReference type="InterPro" id="IPR016024">
    <property type="entry name" value="ARM-type_fold"/>
</dbReference>
<dbReference type="Proteomes" id="UP001279734">
    <property type="component" value="Unassembled WGS sequence"/>
</dbReference>
<dbReference type="GO" id="GO:0000462">
    <property type="term" value="P:maturation of SSU-rRNA from tricistronic rRNA transcript (SSU-rRNA, 5.8S rRNA, LSU-rRNA)"/>
    <property type="evidence" value="ECO:0007669"/>
    <property type="project" value="TreeGrafter"/>
</dbReference>
<proteinExistence type="predicted"/>
<dbReference type="InterPro" id="IPR040191">
    <property type="entry name" value="UTP10"/>
</dbReference>
<accession>A0AAD3SHI6</accession>
<dbReference type="PANTHER" id="PTHR13457">
    <property type="entry name" value="BAP28"/>
    <property type="match status" value="1"/>
</dbReference>
<evidence type="ECO:0008006" key="5">
    <source>
        <dbReference type="Google" id="ProtNLM"/>
    </source>
</evidence>
<dbReference type="EMBL" id="BSYO01000010">
    <property type="protein sequence ID" value="GMH10729.1"/>
    <property type="molecule type" value="Genomic_DNA"/>
</dbReference>
<dbReference type="Pfam" id="PF24477">
    <property type="entry name" value="ARM_At3g06530"/>
    <property type="match status" value="1"/>
</dbReference>
<reference evidence="3" key="1">
    <citation type="submission" date="2023-05" db="EMBL/GenBank/DDBJ databases">
        <title>Nepenthes gracilis genome sequencing.</title>
        <authorList>
            <person name="Fukushima K."/>
        </authorList>
    </citation>
    <scope>NUCLEOTIDE SEQUENCE</scope>
    <source>
        <strain evidence="3">SING2019-196</strain>
    </source>
</reference>
<gene>
    <name evidence="3" type="ORF">Nepgr_012570</name>
</gene>
<dbReference type="PANTHER" id="PTHR13457:SF1">
    <property type="entry name" value="HEAT REPEAT-CONTAINING PROTEIN 1"/>
    <property type="match status" value="1"/>
</dbReference>
<evidence type="ECO:0000313" key="4">
    <source>
        <dbReference type="Proteomes" id="UP001279734"/>
    </source>
</evidence>
<evidence type="ECO:0000259" key="1">
    <source>
        <dbReference type="Pfam" id="PF12397"/>
    </source>
</evidence>
<feature type="domain" description="U3 small nucleolar RNA-associated protein 10 N-terminal" evidence="1">
    <location>
        <begin position="233"/>
        <end position="357"/>
    </location>
</feature>
<evidence type="ECO:0000313" key="3">
    <source>
        <dbReference type="EMBL" id="GMH10729.1"/>
    </source>
</evidence>
<dbReference type="GO" id="GO:0032040">
    <property type="term" value="C:small-subunit processome"/>
    <property type="evidence" value="ECO:0007669"/>
    <property type="project" value="TreeGrafter"/>
</dbReference>
<keyword evidence="4" id="KW-1185">Reference proteome</keyword>